<name>A0A7J0FNJ1_9ERIC</name>
<proteinExistence type="predicted"/>
<dbReference type="PANTHER" id="PTHR46250">
    <property type="entry name" value="MYB/SANT-LIKE DNA-BINDING DOMAIN PROTEIN-RELATED"/>
    <property type="match status" value="1"/>
</dbReference>
<evidence type="ECO:0000313" key="3">
    <source>
        <dbReference type="Proteomes" id="UP000585474"/>
    </source>
</evidence>
<dbReference type="EMBL" id="BJWL01000013">
    <property type="protein sequence ID" value="GFY99719.1"/>
    <property type="molecule type" value="Genomic_DNA"/>
</dbReference>
<accession>A0A7J0FNJ1</accession>
<feature type="region of interest" description="Disordered" evidence="1">
    <location>
        <begin position="159"/>
        <end position="185"/>
    </location>
</feature>
<evidence type="ECO:0000313" key="2">
    <source>
        <dbReference type="EMBL" id="GFY99719.1"/>
    </source>
</evidence>
<feature type="compositionally biased region" description="Basic and acidic residues" evidence="1">
    <location>
        <begin position="12"/>
        <end position="21"/>
    </location>
</feature>
<gene>
    <name evidence="2" type="ORF">Acr_13g0011190</name>
</gene>
<dbReference type="Proteomes" id="UP000585474">
    <property type="component" value="Unassembled WGS sequence"/>
</dbReference>
<keyword evidence="3" id="KW-1185">Reference proteome</keyword>
<comment type="caution">
    <text evidence="2">The sequence shown here is derived from an EMBL/GenBank/DDBJ whole genome shotgun (WGS) entry which is preliminary data.</text>
</comment>
<feature type="region of interest" description="Disordered" evidence="1">
    <location>
        <begin position="200"/>
        <end position="248"/>
    </location>
</feature>
<organism evidence="2 3">
    <name type="scientific">Actinidia rufa</name>
    <dbReference type="NCBI Taxonomy" id="165716"/>
    <lineage>
        <taxon>Eukaryota</taxon>
        <taxon>Viridiplantae</taxon>
        <taxon>Streptophyta</taxon>
        <taxon>Embryophyta</taxon>
        <taxon>Tracheophyta</taxon>
        <taxon>Spermatophyta</taxon>
        <taxon>Magnoliopsida</taxon>
        <taxon>eudicotyledons</taxon>
        <taxon>Gunneridae</taxon>
        <taxon>Pentapetalae</taxon>
        <taxon>asterids</taxon>
        <taxon>Ericales</taxon>
        <taxon>Actinidiaceae</taxon>
        <taxon>Actinidia</taxon>
    </lineage>
</organism>
<evidence type="ECO:0008006" key="4">
    <source>
        <dbReference type="Google" id="ProtNLM"/>
    </source>
</evidence>
<dbReference type="AlphaFoldDB" id="A0A7J0FNJ1"/>
<protein>
    <recommendedName>
        <fullName evidence="4">Myb/SANT-like domain-containing protein</fullName>
    </recommendedName>
</protein>
<feature type="region of interest" description="Disordered" evidence="1">
    <location>
        <begin position="1"/>
        <end position="21"/>
    </location>
</feature>
<feature type="compositionally biased region" description="Low complexity" evidence="1">
    <location>
        <begin position="214"/>
        <end position="229"/>
    </location>
</feature>
<dbReference type="OrthoDB" id="1734662at2759"/>
<dbReference type="PANTHER" id="PTHR46250:SF15">
    <property type="entry name" value="OS01G0523800 PROTEIN"/>
    <property type="match status" value="1"/>
</dbReference>
<reference evidence="2 3" key="1">
    <citation type="submission" date="2019-07" db="EMBL/GenBank/DDBJ databases">
        <title>De Novo Assembly of kiwifruit Actinidia rufa.</title>
        <authorList>
            <person name="Sugita-Konishi S."/>
            <person name="Sato K."/>
            <person name="Mori E."/>
            <person name="Abe Y."/>
            <person name="Kisaki G."/>
            <person name="Hamano K."/>
            <person name="Suezawa K."/>
            <person name="Otani M."/>
            <person name="Fukuda T."/>
            <person name="Manabe T."/>
            <person name="Gomi K."/>
            <person name="Tabuchi M."/>
            <person name="Akimitsu K."/>
            <person name="Kataoka I."/>
        </authorList>
    </citation>
    <scope>NUCLEOTIDE SEQUENCE [LARGE SCALE GENOMIC DNA]</scope>
    <source>
        <strain evidence="3">cv. Fuchu</strain>
    </source>
</reference>
<sequence>MATPPPSKGKKIAKEGKEKQTRRLWTAKEEEALLSCMMDCVCVISSGRKMDLRRDSLSPWRKSCQKLLPGTTLKANPNIESKVKNWKEKYGIIADAIRISGFNFNYSTQSIEVDDESVWEEYEKVHKGAKGMNGKRFPMFEQWQILFGKDRATGEFAEDPNDIPDDEHIHTTNENPDSPYIPRFENGEFVWSSGSSFVDLECGSETPNTNPTRSGPTTPSNGNPTTPTSAFPNAGQKPPKKKAKVTTKEASLHEAMETYMKASNVVLEKIADGVGYDKELSARRTGVFNELMKLDLDMDDRFVLNEKICLAEERVDTFYGLPDEVKQAWVMRVLEGKIYGTSP</sequence>
<evidence type="ECO:0000256" key="1">
    <source>
        <dbReference type="SAM" id="MobiDB-lite"/>
    </source>
</evidence>